<dbReference type="PANTHER" id="PTHR11645">
    <property type="entry name" value="PYRROLINE-5-CARBOXYLATE REDUCTASE"/>
    <property type="match status" value="1"/>
</dbReference>
<gene>
    <name evidence="4 9" type="primary">proC</name>
    <name evidence="9" type="ORF">EJK53_1939</name>
    <name evidence="10" type="ORF">EJK54_1357</name>
</gene>
<evidence type="ECO:0000256" key="2">
    <source>
        <dbReference type="ARBA" id="ARBA00022857"/>
    </source>
</evidence>
<name>A0A3A9KQ04_MORCA</name>
<evidence type="ECO:0000313" key="9">
    <source>
        <dbReference type="EMBL" id="AZQ93693.1"/>
    </source>
</evidence>
<comment type="catalytic activity">
    <reaction evidence="4">
        <text>L-proline + NADP(+) = (S)-1-pyrroline-5-carboxylate + NADPH + 2 H(+)</text>
        <dbReference type="Rhea" id="RHEA:14109"/>
        <dbReference type="ChEBI" id="CHEBI:15378"/>
        <dbReference type="ChEBI" id="CHEBI:17388"/>
        <dbReference type="ChEBI" id="CHEBI:57783"/>
        <dbReference type="ChEBI" id="CHEBI:58349"/>
        <dbReference type="ChEBI" id="CHEBI:60039"/>
        <dbReference type="EC" id="1.5.1.2"/>
    </reaction>
</comment>
<dbReference type="NCBIfam" id="TIGR00112">
    <property type="entry name" value="proC"/>
    <property type="match status" value="1"/>
</dbReference>
<dbReference type="SUPFAM" id="SSF48179">
    <property type="entry name" value="6-phosphogluconate dehydrogenase C-terminal domain-like"/>
    <property type="match status" value="1"/>
</dbReference>
<evidence type="ECO:0000313" key="10">
    <source>
        <dbReference type="EMBL" id="RUO15530.1"/>
    </source>
</evidence>
<sequence>MTDFSMLNGKTISFIGGGNMAHAIIDGLLQAKNQHNLALTLCVSDSDDDKQAKFRDKGLIATNPDNAHQIIEGADVVVLAVKPQIMHQVAGSIAPYLQQQTVLSIAAGLSIQALSHMLGGYDKIVRCMPNLPASKGFGASGLYAFDVSDEVRLMTQNIMQASGKVSWVEDESLLHAVTAVAGSAPAYFFYVLENMIAKAVEMGLSPEDAQTLAVQSMRGAAALAEENNPAVLREQVTSKGGTTAAALDSLYHDNVGDAFARAMQACSDRSFELGQTFSQAD</sequence>
<protein>
    <recommendedName>
        <fullName evidence="4 5">Pyrroline-5-carboxylate reductase</fullName>
        <shortName evidence="4">P5C reductase</shortName>
        <shortName evidence="4">P5CR</shortName>
        <ecNumber evidence="4 5">1.5.1.2</ecNumber>
    </recommendedName>
    <alternativeName>
        <fullName evidence="4">PCA reductase</fullName>
    </alternativeName>
</protein>
<evidence type="ECO:0000256" key="5">
    <source>
        <dbReference type="NCBIfam" id="TIGR00112"/>
    </source>
</evidence>
<dbReference type="PIRSF" id="PIRSF000193">
    <property type="entry name" value="Pyrrol-5-carb_rd"/>
    <property type="match status" value="1"/>
</dbReference>
<dbReference type="KEGG" id="mcat:MC25239_01541"/>
<keyword evidence="11" id="KW-1185">Reference proteome</keyword>
<proteinExistence type="inferred from homology"/>
<feature type="domain" description="Pyrroline-5-carboxylate reductase catalytic N-terminal" evidence="7">
    <location>
        <begin position="11"/>
        <end position="108"/>
    </location>
</feature>
<keyword evidence="4" id="KW-0641">Proline biosynthesis</keyword>
<comment type="catalytic activity">
    <reaction evidence="4">
        <text>L-proline + NAD(+) = (S)-1-pyrroline-5-carboxylate + NADH + 2 H(+)</text>
        <dbReference type="Rhea" id="RHEA:14105"/>
        <dbReference type="ChEBI" id="CHEBI:15378"/>
        <dbReference type="ChEBI" id="CHEBI:17388"/>
        <dbReference type="ChEBI" id="CHEBI:57540"/>
        <dbReference type="ChEBI" id="CHEBI:57945"/>
        <dbReference type="ChEBI" id="CHEBI:60039"/>
        <dbReference type="EC" id="1.5.1.2"/>
    </reaction>
</comment>
<dbReference type="FunFam" id="1.10.3730.10:FF:000001">
    <property type="entry name" value="Pyrroline-5-carboxylate reductase"/>
    <property type="match status" value="1"/>
</dbReference>
<dbReference type="PANTHER" id="PTHR11645:SF0">
    <property type="entry name" value="PYRROLINE-5-CARBOXYLATE REDUCTASE 3"/>
    <property type="match status" value="1"/>
</dbReference>
<dbReference type="GO" id="GO:0005737">
    <property type="term" value="C:cytoplasm"/>
    <property type="evidence" value="ECO:0007669"/>
    <property type="project" value="UniProtKB-SubCell"/>
</dbReference>
<evidence type="ECO:0000259" key="8">
    <source>
        <dbReference type="Pfam" id="PF14748"/>
    </source>
</evidence>
<dbReference type="Gene3D" id="1.10.3730.10">
    <property type="entry name" value="ProC C-terminal domain-like"/>
    <property type="match status" value="1"/>
</dbReference>
<dbReference type="EC" id="1.5.1.2" evidence="4 5"/>
<dbReference type="InterPro" id="IPR000304">
    <property type="entry name" value="Pyrroline-COOH_reductase"/>
</dbReference>
<dbReference type="InterPro" id="IPR036291">
    <property type="entry name" value="NAD(P)-bd_dom_sf"/>
</dbReference>
<dbReference type="Proteomes" id="UP000280228">
    <property type="component" value="Chromosome"/>
</dbReference>
<dbReference type="Gene3D" id="3.40.50.720">
    <property type="entry name" value="NAD(P)-binding Rossmann-like Domain"/>
    <property type="match status" value="1"/>
</dbReference>
<dbReference type="InterPro" id="IPR028939">
    <property type="entry name" value="P5C_Rdtase_cat_N"/>
</dbReference>
<dbReference type="Pfam" id="PF14748">
    <property type="entry name" value="P5CR_dimer"/>
    <property type="match status" value="1"/>
</dbReference>
<evidence type="ECO:0000256" key="6">
    <source>
        <dbReference type="PIRSR" id="PIRSR000193-1"/>
    </source>
</evidence>
<dbReference type="InterPro" id="IPR008927">
    <property type="entry name" value="6-PGluconate_DH-like_C_sf"/>
</dbReference>
<evidence type="ECO:0000256" key="4">
    <source>
        <dbReference type="HAMAP-Rule" id="MF_01925"/>
    </source>
</evidence>
<evidence type="ECO:0000313" key="11">
    <source>
        <dbReference type="Proteomes" id="UP000268436"/>
    </source>
</evidence>
<accession>A0A3A9KQ04</accession>
<comment type="subcellular location">
    <subcellularLocation>
        <location evidence="4">Cytoplasm</location>
    </subcellularLocation>
</comment>
<dbReference type="InterPro" id="IPR029036">
    <property type="entry name" value="P5CR_dimer"/>
</dbReference>
<dbReference type="SUPFAM" id="SSF51735">
    <property type="entry name" value="NAD(P)-binding Rossmann-fold domains"/>
    <property type="match status" value="1"/>
</dbReference>
<dbReference type="Proteomes" id="UP000268436">
    <property type="component" value="Unassembled WGS sequence"/>
</dbReference>
<dbReference type="EMBL" id="RYER01000019">
    <property type="protein sequence ID" value="RUO15530.1"/>
    <property type="molecule type" value="Genomic_DNA"/>
</dbReference>
<dbReference type="Pfam" id="PF03807">
    <property type="entry name" value="F420_oxidored"/>
    <property type="match status" value="1"/>
</dbReference>
<dbReference type="UniPathway" id="UPA00098">
    <property type="reaction ID" value="UER00361"/>
</dbReference>
<feature type="binding site" evidence="6">
    <location>
        <begin position="15"/>
        <end position="20"/>
    </location>
    <ligand>
        <name>NADP(+)</name>
        <dbReference type="ChEBI" id="CHEBI:58349"/>
    </ligand>
</feature>
<dbReference type="HAMAP" id="MF_01925">
    <property type="entry name" value="P5C_reductase"/>
    <property type="match status" value="1"/>
</dbReference>
<reference evidence="11 12" key="1">
    <citation type="submission" date="2018-12" db="EMBL/GenBank/DDBJ databases">
        <title>Persistence of Moraxella catarrhalis in Chronic Obstructive Pulmonary Disease and Regulation of the Hag/MID Adhesin.</title>
        <authorList>
            <person name="Murphy T."/>
            <person name="Zhao X."/>
            <person name="Vyas G."/>
            <person name="Aluvathingal J."/>
            <person name="Nadendla S."/>
            <person name="Tallon L."/>
            <person name="Tettelin H."/>
        </authorList>
    </citation>
    <scope>NUCLEOTIDE SEQUENCE [LARGE SCALE GENOMIC DNA]</scope>
    <source>
        <strain evidence="10 11">173P27B1</strain>
        <strain evidence="9 12">46P58B1</strain>
    </source>
</reference>
<evidence type="ECO:0000256" key="3">
    <source>
        <dbReference type="ARBA" id="ARBA00023002"/>
    </source>
</evidence>
<comment type="similarity">
    <text evidence="1 4">Belongs to the pyrroline-5-carboxylate reductase family.</text>
</comment>
<comment type="function">
    <text evidence="4">Catalyzes the reduction of 1-pyrroline-5-carboxylate (PCA) to L-proline.</text>
</comment>
<evidence type="ECO:0000313" key="12">
    <source>
        <dbReference type="Proteomes" id="UP000280228"/>
    </source>
</evidence>
<evidence type="ECO:0000259" key="7">
    <source>
        <dbReference type="Pfam" id="PF03807"/>
    </source>
</evidence>
<comment type="pathway">
    <text evidence="4">Amino-acid biosynthesis; L-proline biosynthesis; L-proline from L-glutamate 5-semialdehyde: step 1/1.</text>
</comment>
<dbReference type="AlphaFoldDB" id="A0A3A9KQ04"/>
<feature type="domain" description="Pyrroline-5-carboxylate reductase dimerisation" evidence="8">
    <location>
        <begin position="171"/>
        <end position="273"/>
    </location>
</feature>
<dbReference type="GO" id="GO:0055129">
    <property type="term" value="P:L-proline biosynthetic process"/>
    <property type="evidence" value="ECO:0007669"/>
    <property type="project" value="UniProtKB-UniRule"/>
</dbReference>
<feature type="binding site" evidence="6">
    <location>
        <begin position="80"/>
        <end position="83"/>
    </location>
    <ligand>
        <name>NADP(+)</name>
        <dbReference type="ChEBI" id="CHEBI:58349"/>
    </ligand>
</feature>
<dbReference type="EMBL" id="CP034662">
    <property type="protein sequence ID" value="AZQ93693.1"/>
    <property type="molecule type" value="Genomic_DNA"/>
</dbReference>
<organism evidence="9 12">
    <name type="scientific">Moraxella catarrhalis</name>
    <name type="common">Branhamella catarrhalis</name>
    <dbReference type="NCBI Taxonomy" id="480"/>
    <lineage>
        <taxon>Bacteria</taxon>
        <taxon>Pseudomonadati</taxon>
        <taxon>Pseudomonadota</taxon>
        <taxon>Gammaproteobacteria</taxon>
        <taxon>Moraxellales</taxon>
        <taxon>Moraxellaceae</taxon>
        <taxon>Moraxella</taxon>
    </lineage>
</organism>
<keyword evidence="2 4" id="KW-0521">NADP</keyword>
<keyword evidence="3 4" id="KW-0560">Oxidoreductase</keyword>
<keyword evidence="4" id="KW-0028">Amino-acid biosynthesis</keyword>
<keyword evidence="4" id="KW-0963">Cytoplasm</keyword>
<dbReference type="GO" id="GO:0004735">
    <property type="term" value="F:pyrroline-5-carboxylate reductase activity"/>
    <property type="evidence" value="ECO:0007669"/>
    <property type="project" value="UniProtKB-UniRule"/>
</dbReference>
<dbReference type="RefSeq" id="WP_003657029.1">
    <property type="nucleotide sequence ID" value="NZ_CP007669.1"/>
</dbReference>
<evidence type="ECO:0000256" key="1">
    <source>
        <dbReference type="ARBA" id="ARBA00005525"/>
    </source>
</evidence>